<evidence type="ECO:0000313" key="5">
    <source>
        <dbReference type="Proteomes" id="UP000005408"/>
    </source>
</evidence>
<evidence type="ECO:0000256" key="2">
    <source>
        <dbReference type="SAM" id="SignalP"/>
    </source>
</evidence>
<organism evidence="3">
    <name type="scientific">Magallana gigas</name>
    <name type="common">Pacific oyster</name>
    <name type="synonym">Crassostrea gigas</name>
    <dbReference type="NCBI Taxonomy" id="29159"/>
    <lineage>
        <taxon>Eukaryota</taxon>
        <taxon>Metazoa</taxon>
        <taxon>Spiralia</taxon>
        <taxon>Lophotrochozoa</taxon>
        <taxon>Mollusca</taxon>
        <taxon>Bivalvia</taxon>
        <taxon>Autobranchia</taxon>
        <taxon>Pteriomorphia</taxon>
        <taxon>Ostreida</taxon>
        <taxon>Ostreoidea</taxon>
        <taxon>Ostreidae</taxon>
        <taxon>Magallana</taxon>
    </lineage>
</organism>
<gene>
    <name evidence="3" type="ORF">CGI_10028665</name>
</gene>
<dbReference type="EnsemblMetazoa" id="G13412.1">
    <property type="protein sequence ID" value="G13412.1:cds"/>
    <property type="gene ID" value="G13412"/>
</dbReference>
<evidence type="ECO:0000256" key="1">
    <source>
        <dbReference type="SAM" id="Coils"/>
    </source>
</evidence>
<feature type="chain" id="PRO_5042455719" evidence="2">
    <location>
        <begin position="21"/>
        <end position="414"/>
    </location>
</feature>
<dbReference type="HOGENOM" id="CLU_664401_0_0_1"/>
<proteinExistence type="predicted"/>
<reference evidence="3" key="1">
    <citation type="journal article" date="2012" name="Nature">
        <title>The oyster genome reveals stress adaptation and complexity of shell formation.</title>
        <authorList>
            <person name="Zhang G."/>
            <person name="Fang X."/>
            <person name="Guo X."/>
            <person name="Li L."/>
            <person name="Luo R."/>
            <person name="Xu F."/>
            <person name="Yang P."/>
            <person name="Zhang L."/>
            <person name="Wang X."/>
            <person name="Qi H."/>
            <person name="Xiong Z."/>
            <person name="Que H."/>
            <person name="Xie Y."/>
            <person name="Holland P.W."/>
            <person name="Paps J."/>
            <person name="Zhu Y."/>
            <person name="Wu F."/>
            <person name="Chen Y."/>
            <person name="Wang J."/>
            <person name="Peng C."/>
            <person name="Meng J."/>
            <person name="Yang L."/>
            <person name="Liu J."/>
            <person name="Wen B."/>
            <person name="Zhang N."/>
            <person name="Huang Z."/>
            <person name="Zhu Q."/>
            <person name="Feng Y."/>
            <person name="Mount A."/>
            <person name="Hedgecock D."/>
            <person name="Xu Z."/>
            <person name="Liu Y."/>
            <person name="Domazet-Loso T."/>
            <person name="Du Y."/>
            <person name="Sun X."/>
            <person name="Zhang S."/>
            <person name="Liu B."/>
            <person name="Cheng P."/>
            <person name="Jiang X."/>
            <person name="Li J."/>
            <person name="Fan D."/>
            <person name="Wang W."/>
            <person name="Fu W."/>
            <person name="Wang T."/>
            <person name="Wang B."/>
            <person name="Zhang J."/>
            <person name="Peng Z."/>
            <person name="Li Y."/>
            <person name="Li N."/>
            <person name="Wang J."/>
            <person name="Chen M."/>
            <person name="He Y."/>
            <person name="Tan F."/>
            <person name="Song X."/>
            <person name="Zheng Q."/>
            <person name="Huang R."/>
            <person name="Yang H."/>
            <person name="Du X."/>
            <person name="Chen L."/>
            <person name="Yang M."/>
            <person name="Gaffney P.M."/>
            <person name="Wang S."/>
            <person name="Luo L."/>
            <person name="She Z."/>
            <person name="Ming Y."/>
            <person name="Huang W."/>
            <person name="Zhang S."/>
            <person name="Huang B."/>
            <person name="Zhang Y."/>
            <person name="Qu T."/>
            <person name="Ni P."/>
            <person name="Miao G."/>
            <person name="Wang J."/>
            <person name="Wang Q."/>
            <person name="Steinberg C.E."/>
            <person name="Wang H."/>
            <person name="Li N."/>
            <person name="Qian L."/>
            <person name="Zhang G."/>
            <person name="Li Y."/>
            <person name="Yang H."/>
            <person name="Liu X."/>
            <person name="Wang J."/>
            <person name="Yin Y."/>
            <person name="Wang J."/>
        </authorList>
    </citation>
    <scope>NUCLEOTIDE SEQUENCE [LARGE SCALE GENOMIC DNA]</scope>
    <source>
        <strain evidence="3">05x7-T-G4-1.051#20</strain>
    </source>
</reference>
<feature type="coiled-coil region" evidence="1">
    <location>
        <begin position="155"/>
        <end position="182"/>
    </location>
</feature>
<protein>
    <submittedName>
        <fullName evidence="3 4">Uncharacterized protein</fullName>
    </submittedName>
</protein>
<evidence type="ECO:0000313" key="3">
    <source>
        <dbReference type="EMBL" id="EKC40943.1"/>
    </source>
</evidence>
<name>K1R5D7_MAGGI</name>
<sequence length="414" mass="46221">MRAAGFYIWLLLGVARAVWGSNSCSYYYNVPKSPGASCESQGGVDRDLEEKIWKMEGNLEGIQMIGKASLDLVQTVQTTAAQFQGSQQMSNLDTLKKQMDGLKTVLMSLPTGNQHPRAVKSTLQKEAKELSTIEWKLINVSMEMTANERSRSVLISSMEKKLQAQEQKLTDLFNKIALLESKIVSHHRGKRAAPNPSSQAAEISNMTDKTINLRVEVLSLGKVEQRKLQDLTKTIDGLKKPVDDAKADLQNLTSSLNGVGTRIMKVASGSSQLQTDVRTVNANIKPKLDQVVKEYHNLSEQLRNATSDYTTAMNDFAKKVRDMNQNEKDVTKLKKDFLTYFNSVSYLGMNVSAQHQDMVKLEQNFIVLIGKVDFDVKTFDLKAQKSLQQITRVIPVLQKRFNLLSNKPTTVASG</sequence>
<dbReference type="EMBL" id="JH816363">
    <property type="protein sequence ID" value="EKC40943.1"/>
    <property type="molecule type" value="Genomic_DNA"/>
</dbReference>
<keyword evidence="2" id="KW-0732">Signal</keyword>
<dbReference type="Gene3D" id="1.10.287.950">
    <property type="entry name" value="Methyl-accepting chemotaxis protein"/>
    <property type="match status" value="1"/>
</dbReference>
<reference evidence="4" key="2">
    <citation type="submission" date="2022-08" db="UniProtKB">
        <authorList>
            <consortium name="EnsemblMetazoa"/>
        </authorList>
    </citation>
    <scope>IDENTIFICATION</scope>
    <source>
        <strain evidence="4">05x7-T-G4-1.051#20</strain>
    </source>
</reference>
<feature type="signal peptide" evidence="2">
    <location>
        <begin position="1"/>
        <end position="20"/>
    </location>
</feature>
<dbReference type="AlphaFoldDB" id="K1R5D7"/>
<keyword evidence="1" id="KW-0175">Coiled coil</keyword>
<evidence type="ECO:0000313" key="4">
    <source>
        <dbReference type="EnsemblMetazoa" id="G13412.1:cds"/>
    </source>
</evidence>
<accession>K1R5D7</accession>
<keyword evidence="5" id="KW-1185">Reference proteome</keyword>
<dbReference type="Proteomes" id="UP000005408">
    <property type="component" value="Unassembled WGS sequence"/>
</dbReference>